<dbReference type="InterPro" id="IPR011051">
    <property type="entry name" value="RmlC_Cupin_sf"/>
</dbReference>
<evidence type="ECO:0000313" key="2">
    <source>
        <dbReference type="EMBL" id="OBY64830.1"/>
    </source>
</evidence>
<accession>A0A1B8TZ05</accession>
<dbReference type="InterPro" id="IPR008894">
    <property type="entry name" value="QdtA_cupin_dom"/>
</dbReference>
<dbReference type="SUPFAM" id="SSF51182">
    <property type="entry name" value="RmlC-like cupins"/>
    <property type="match status" value="1"/>
</dbReference>
<dbReference type="AlphaFoldDB" id="A0A1B8TZ05"/>
<keyword evidence="3" id="KW-1185">Reference proteome</keyword>
<comment type="caution">
    <text evidence="2">The sequence shown here is derived from an EMBL/GenBank/DDBJ whole genome shotgun (WGS) entry which is preliminary data.</text>
</comment>
<proteinExistence type="predicted"/>
<name>A0A1B8TZ05_9FLAO</name>
<reference evidence="3" key="1">
    <citation type="submission" date="2016-02" db="EMBL/GenBank/DDBJ databases">
        <authorList>
            <person name="Shin S.-K."/>
            <person name="Yi H."/>
            <person name="Kim E."/>
        </authorList>
    </citation>
    <scope>NUCLEOTIDE SEQUENCE [LARGE SCALE GENOMIC DNA]</scope>
    <source>
        <strain evidence="3">LPB0003</strain>
    </source>
</reference>
<protein>
    <submittedName>
        <fullName evidence="2">Sugar epimerase</fullName>
    </submittedName>
</protein>
<dbReference type="OrthoDB" id="826649at2"/>
<evidence type="ECO:0000259" key="1">
    <source>
        <dbReference type="Pfam" id="PF05523"/>
    </source>
</evidence>
<dbReference type="EMBL" id="LSFM01000021">
    <property type="protein sequence ID" value="OBY64830.1"/>
    <property type="molecule type" value="Genomic_DNA"/>
</dbReference>
<organism evidence="2 3">
    <name type="scientific">Polaribacter vadi</name>
    <dbReference type="NCBI Taxonomy" id="1774273"/>
    <lineage>
        <taxon>Bacteria</taxon>
        <taxon>Pseudomonadati</taxon>
        <taxon>Bacteroidota</taxon>
        <taxon>Flavobacteriia</taxon>
        <taxon>Flavobacteriales</taxon>
        <taxon>Flavobacteriaceae</taxon>
    </lineage>
</organism>
<gene>
    <name evidence="2" type="ORF">LPB3_05405</name>
</gene>
<dbReference type="Gene3D" id="2.60.120.10">
    <property type="entry name" value="Jelly Rolls"/>
    <property type="match status" value="1"/>
</dbReference>
<dbReference type="KEGG" id="pob:LPB03_07085"/>
<dbReference type="RefSeq" id="WP_065318583.1">
    <property type="nucleotide sequence ID" value="NZ_CP017477.1"/>
</dbReference>
<dbReference type="InterPro" id="IPR014710">
    <property type="entry name" value="RmlC-like_jellyroll"/>
</dbReference>
<dbReference type="STRING" id="1774273.LPB03_07085"/>
<dbReference type="Proteomes" id="UP000092584">
    <property type="component" value="Unassembled WGS sequence"/>
</dbReference>
<dbReference type="Pfam" id="PF05523">
    <property type="entry name" value="FdtA"/>
    <property type="match status" value="1"/>
</dbReference>
<feature type="domain" description="Sugar 3,4-ketoisomerase QdtA cupin" evidence="1">
    <location>
        <begin position="7"/>
        <end position="126"/>
    </location>
</feature>
<evidence type="ECO:0000313" key="3">
    <source>
        <dbReference type="Proteomes" id="UP000092584"/>
    </source>
</evidence>
<sequence>MYTSPKVIKGSSHIDQRGTLSFNNDFNTSEVKRVYFIENLDVQFIRGWQGHQIEQRWFSAVQGSFKIRVITIDNWETPSKNLESSVFILNSSSLDTLHIPKGYITSIQALEEKSKLMALSDYSIGEVNDEYRFDINYFK</sequence>